<dbReference type="RefSeq" id="WP_093717373.1">
    <property type="nucleotide sequence ID" value="NZ_FONG01000029.1"/>
</dbReference>
<dbReference type="InterPro" id="IPR034686">
    <property type="entry name" value="Terpene_cyclase-like_2"/>
</dbReference>
<dbReference type="STRING" id="380248.SAMN05216251_12924"/>
<keyword evidence="2" id="KW-0479">Metal-binding</keyword>
<dbReference type="Pfam" id="PF19086">
    <property type="entry name" value="Terpene_syn_C_2"/>
    <property type="match status" value="1"/>
</dbReference>
<dbReference type="PANTHER" id="PTHR35201">
    <property type="entry name" value="TERPENE SYNTHASE"/>
    <property type="match status" value="1"/>
</dbReference>
<name>A0A1I2LKV7_9ACTN</name>
<dbReference type="OrthoDB" id="3676909at2"/>
<evidence type="ECO:0000256" key="2">
    <source>
        <dbReference type="RuleBase" id="RU366034"/>
    </source>
</evidence>
<comment type="cofactor">
    <cofactor evidence="2">
        <name>Mg(2+)</name>
        <dbReference type="ChEBI" id="CHEBI:18420"/>
    </cofactor>
</comment>
<dbReference type="SFLD" id="SFLDG01020">
    <property type="entry name" value="Terpene_Cyclase_Like_2"/>
    <property type="match status" value="1"/>
</dbReference>
<proteinExistence type="inferred from homology"/>
<keyword evidence="2" id="KW-0460">Magnesium</keyword>
<accession>A0A1I2LKV7</accession>
<feature type="compositionally biased region" description="Basic and acidic residues" evidence="3">
    <location>
        <begin position="329"/>
        <end position="346"/>
    </location>
</feature>
<dbReference type="GO" id="GO:0010333">
    <property type="term" value="F:terpene synthase activity"/>
    <property type="evidence" value="ECO:0007669"/>
    <property type="project" value="InterPro"/>
</dbReference>
<evidence type="ECO:0000313" key="4">
    <source>
        <dbReference type="EMBL" id="SFF79090.1"/>
    </source>
</evidence>
<dbReference type="InterPro" id="IPR008949">
    <property type="entry name" value="Isoprenoid_synthase_dom_sf"/>
</dbReference>
<dbReference type="Proteomes" id="UP000199323">
    <property type="component" value="Unassembled WGS sequence"/>
</dbReference>
<keyword evidence="5" id="KW-1185">Reference proteome</keyword>
<evidence type="ECO:0000256" key="1">
    <source>
        <dbReference type="ARBA" id="ARBA00023239"/>
    </source>
</evidence>
<evidence type="ECO:0000256" key="3">
    <source>
        <dbReference type="SAM" id="MobiDB-lite"/>
    </source>
</evidence>
<feature type="region of interest" description="Disordered" evidence="3">
    <location>
        <begin position="322"/>
        <end position="346"/>
    </location>
</feature>
<organism evidence="4 5">
    <name type="scientific">Actinacidiphila alni</name>
    <dbReference type="NCBI Taxonomy" id="380248"/>
    <lineage>
        <taxon>Bacteria</taxon>
        <taxon>Bacillati</taxon>
        <taxon>Actinomycetota</taxon>
        <taxon>Actinomycetes</taxon>
        <taxon>Kitasatosporales</taxon>
        <taxon>Streptomycetaceae</taxon>
        <taxon>Actinacidiphila</taxon>
    </lineage>
</organism>
<reference evidence="5" key="1">
    <citation type="submission" date="2016-10" db="EMBL/GenBank/DDBJ databases">
        <authorList>
            <person name="Varghese N."/>
            <person name="Submissions S."/>
        </authorList>
    </citation>
    <scope>NUCLEOTIDE SEQUENCE [LARGE SCALE GENOMIC DNA]</scope>
    <source>
        <strain evidence="5">CGMCC 4.3510</strain>
    </source>
</reference>
<evidence type="ECO:0000313" key="5">
    <source>
        <dbReference type="Proteomes" id="UP000199323"/>
    </source>
</evidence>
<dbReference type="PANTHER" id="PTHR35201:SF4">
    <property type="entry name" value="BETA-PINACENE SYNTHASE-RELATED"/>
    <property type="match status" value="1"/>
</dbReference>
<dbReference type="EMBL" id="FONG01000029">
    <property type="protein sequence ID" value="SFF79090.1"/>
    <property type="molecule type" value="Genomic_DNA"/>
</dbReference>
<dbReference type="GO" id="GO:0046872">
    <property type="term" value="F:metal ion binding"/>
    <property type="evidence" value="ECO:0007669"/>
    <property type="project" value="UniProtKB-KW"/>
</dbReference>
<sequence>MTGGAPGGAGLPEITSPFPYRVNPHADAARDHLAGWARDAGLVRRESARQRFDRADFGWFAALVYPEANAAHLELMADWFAWLFLVDDQLDDGLFGRSQDQVGDVVDQMRAVLDGRGPDPAGGGSALPTVVSSLADLWRRTTADAPPGWDRRFIGHLEQCLSTAALWEAGNRIGGIVPPEDVYIANRRHTGAIYVCMDLIEIVRPTRMPDEVRGSREFGAALDAACNVVCWTNDVYSLAKERALGEVHNLVYVVQHHRGLTERQALERVHAAIDAETGRFLAHERDVLVAHPDWAGPLGRYLDGMRTWMRGNLDWSRRTKRYRTSAATGEERPEEYLEGRLTGAER</sequence>
<protein>
    <recommendedName>
        <fullName evidence="2">Terpene synthase</fullName>
        <ecNumber evidence="2">4.2.3.-</ecNumber>
    </recommendedName>
</protein>
<comment type="similarity">
    <text evidence="2">Belongs to the terpene synthase family.</text>
</comment>
<dbReference type="EC" id="4.2.3.-" evidence="2"/>
<keyword evidence="1 2" id="KW-0456">Lyase</keyword>
<gene>
    <name evidence="4" type="ORF">SAMN05216251_12924</name>
</gene>
<dbReference type="SUPFAM" id="SSF48576">
    <property type="entry name" value="Terpenoid synthases"/>
    <property type="match status" value="1"/>
</dbReference>
<dbReference type="SFLD" id="SFLDS00005">
    <property type="entry name" value="Isoprenoid_Synthase_Type_I"/>
    <property type="match status" value="1"/>
</dbReference>
<dbReference type="Gene3D" id="1.10.600.10">
    <property type="entry name" value="Farnesyl Diphosphate Synthase"/>
    <property type="match status" value="1"/>
</dbReference>
<dbReference type="AlphaFoldDB" id="A0A1I2LKV7"/>